<reference evidence="2 3" key="1">
    <citation type="journal article" date="2018" name="MBio">
        <title>Comparative Genomics Reveals the Core Gene Toolbox for the Fungus-Insect Symbiosis.</title>
        <authorList>
            <person name="Wang Y."/>
            <person name="Stata M."/>
            <person name="Wang W."/>
            <person name="Stajich J.E."/>
            <person name="White M.M."/>
            <person name="Moncalvo J.M."/>
        </authorList>
    </citation>
    <scope>NUCLEOTIDE SEQUENCE [LARGE SCALE GENOMIC DNA]</scope>
    <source>
        <strain evidence="2 3">SWE-8-4</strain>
    </source>
</reference>
<protein>
    <submittedName>
        <fullName evidence="2">Uncharacterized protein</fullName>
    </submittedName>
</protein>
<keyword evidence="3" id="KW-1185">Reference proteome</keyword>
<dbReference type="Proteomes" id="UP000245383">
    <property type="component" value="Unassembled WGS sequence"/>
</dbReference>
<dbReference type="OrthoDB" id="5592466at2759"/>
<dbReference type="EMBL" id="MBFR01000210">
    <property type="protein sequence ID" value="PVU91296.1"/>
    <property type="molecule type" value="Genomic_DNA"/>
</dbReference>
<gene>
    <name evidence="2" type="ORF">BB561_004486</name>
</gene>
<feature type="compositionally biased region" description="Low complexity" evidence="1">
    <location>
        <begin position="348"/>
        <end position="357"/>
    </location>
</feature>
<comment type="caution">
    <text evidence="2">The sequence shown here is derived from an EMBL/GenBank/DDBJ whole genome shotgun (WGS) entry which is preliminary data.</text>
</comment>
<feature type="region of interest" description="Disordered" evidence="1">
    <location>
        <begin position="335"/>
        <end position="358"/>
    </location>
</feature>
<accession>A0A2T9YG24</accession>
<evidence type="ECO:0000313" key="3">
    <source>
        <dbReference type="Proteomes" id="UP000245383"/>
    </source>
</evidence>
<proteinExistence type="predicted"/>
<feature type="region of interest" description="Disordered" evidence="1">
    <location>
        <begin position="2034"/>
        <end position="2062"/>
    </location>
</feature>
<evidence type="ECO:0000256" key="1">
    <source>
        <dbReference type="SAM" id="MobiDB-lite"/>
    </source>
</evidence>
<evidence type="ECO:0000313" key="2">
    <source>
        <dbReference type="EMBL" id="PVU91296.1"/>
    </source>
</evidence>
<sequence length="2243" mass="258554">MLPLDVREKIVKTFNSFRCKTSVSKAFRNSVILSSSNEESNLDSGLNSKKDDLGSQDEFMDVFSSLEQLDWALTSVCLGFLLPLELQEQIRKSAELYIDALYYLKKNKENIVSKPNSDMKNIEKYMLTYFTRLSLLFNSREFFKKDEILHMSKAHQLLGVNKLPTGVLASKKTKKPFSAFWNKDEKHKLNKKLHHKSDLEHSKRKSSGEDFFKGETFENYSSRKHVSEIDFLNVYGQNFEKTDENDFNFANDSKTKSLNESIFKKYIKKINRISKNISTTNGDSQLDTDYMSKNKSKSVFGSKAATKEMIQERDESISYPRKKSLSLIIPRSGYKSEQDSELNPFTNSSDTTSSLEKSSLKFETKTPIKYTNAPVRKKFRLSTDVLESFPKHILLNANLSMFNKESKRISRALKTRSISEIEKAQKHNSLKIDSWSKLLSYNLREDGCSFEIDNYILQAKRESKNSNKHTSVVDKRKDHKIPSSFLNTKKLPNLQPKSMIPQDMLKKTKNSSISSYFTFEVPKDSINTFQLDFNKKDSLITNRSSLSTRASRGSLEKPFMFESRVDDLFEQLTTKYIENSSQSEIKESESNYSTQKIKEITVLWEKHIKLLSEILEFFLNVLQSFGSTWSIDVMVELEVIILQIVDIVLSQNGFDPKRQTWENHYKKVIGTNMWGKTWGKLGDALVKPALKLSVNIWFFSKQNNDKTLNLIFENRLLYWFHRPEVVDLWLQLYGQVILRQLRYDYGELSCVGVSKIKLRSSKFKIGADVPADIVLKMCKFITNLNIEPKRVTTKGYIMYITALSHIVKILTMVGKNEKQIQHFRENNEIILPPPMEYIFNVCKKPILDSLFYNKFKSEKYAKAKMITTDTFCKLLCMKEICEDYNNPKNYNLLVSLEEGFRRDAEMQVLIKESCNLLGSNPNARAYVGQFFRSIQLVLPEPPKNMTLYYSKEKISNWSLKSLLSLIPIIKYYHTIDMVSSISDRSNLQKMFKGDMFGIFRNVSAFTAEQSEAISYIENSILAGQDFFLKSPEFTDMLIEILMVILTTLLSEKNMINFTLLLRVLVIYVAEYSEMIKGSLKAIIDVALKKIEISQNRYEISNQVFLALSHIASVVKFLNLDTDELKYCVSNISKTLSESDTIIYQHRDYSIDHQTFFVQSKCLFNWLSLNINDDKVVLVNSEIGSSIINRLTMFIFDKKKLNPRKAIKSWTLPIQKNLTNKELSENLETQRRSKSFSKQRSEMFVTAGDSIPVDSSYNFGLINKNKAKNRVTFNMKNNYFDKEKSQKSISNSLRNSLKSVVLTMGVSLYSCSDSRDSISKVFLNNRENMKRGELINSKNLYDLGLDVLQSLESLIRRKKCKSKGPTNRTEFFLLNGTLVSLVFMSTDKTKPRLFDCVFLTTRNINGRYTSIINENVDGMLKPNSQYSSKDIKINNSYRVDSPSEDSLSFVSEKSNKNFPEMVNQSNIFSKSTSNNLTVNIFDENTNMNNQIDVKNSESSNEKMFESKEIKGDLEFKNIKKTFKNTLSVEPDLSKSDNLLKVDTNNKDVKSGRALTANTLVEHGDFLNFGNDLPKKNIHEQSNSYCSKLLSYSMDSQKSKKFMENLEVNSKILVTDTDQLASPINKQRSLSVFQRKKTPTVSLSNIYSFDDMSSDKIDYVPWSNSINAERIVMNKSIIKNNFDFPIYQNEILPMSHDVHNTELISQIIKNDFEKRLNQTPESSIKNQFTPLKPTNYKPNKEKKRLIKKVSTLSAVSFRFDFPLKTSPNLLRNIIMLDCLDSAFIMRANILCFNSIYDVISKSSHSLRLKSLIPESLNYILKSFGEKIDSKSQLINYTLSTHIGFRNKDSNNDIVIQLAPNLNINNNKKSFSFESNEKNRYYIDESFEKKRTIDKNFFLKYYTSKDKSGIYDDFSKYHAHYLGCVPIPSDKKELISDTCLFKFLKCVLQDSVTIIYVPSDIEDILIDNFWEKISINYCKLKQKLKTNNKKTNKILFKKTNNKEFSEKDTIDDISSSSDYNTSENISFIKINGNAANDSVHSSPIGSTKETKSLTNNSEKEHDTNVALEKNKLKPNYRFFQTSKLKTSKHALNKKTLIDKNKQKNTCKICTREYNDIFDVIDPVYEPEIDQKPKFSVLICPIRATRGLLYKLRLVITCSSEEIKESLVASTGPLISGMTVTASQLPKLLYTTLIEAKKNLISLEGGNFSTLHMRAQLIEHIKKEHHIKQKNSMAYLQTFLEDLRPLS</sequence>
<name>A0A2T9YG24_9FUNG</name>
<organism evidence="2 3">
    <name type="scientific">Smittium simulii</name>
    <dbReference type="NCBI Taxonomy" id="133385"/>
    <lineage>
        <taxon>Eukaryota</taxon>
        <taxon>Fungi</taxon>
        <taxon>Fungi incertae sedis</taxon>
        <taxon>Zoopagomycota</taxon>
        <taxon>Kickxellomycotina</taxon>
        <taxon>Harpellomycetes</taxon>
        <taxon>Harpellales</taxon>
        <taxon>Legeriomycetaceae</taxon>
        <taxon>Smittium</taxon>
    </lineage>
</organism>
<feature type="compositionally biased region" description="Polar residues" evidence="1">
    <location>
        <begin position="2034"/>
        <end position="2053"/>
    </location>
</feature>